<evidence type="ECO:0000313" key="4">
    <source>
        <dbReference type="Proteomes" id="UP000305095"/>
    </source>
</evidence>
<accession>A0A4U6S2V7</accession>
<dbReference type="Pfam" id="PF04972">
    <property type="entry name" value="BON"/>
    <property type="match status" value="3"/>
</dbReference>
<organism evidence="3 4">
    <name type="scientific">Bradyrhizobium elkanii</name>
    <dbReference type="NCBI Taxonomy" id="29448"/>
    <lineage>
        <taxon>Bacteria</taxon>
        <taxon>Pseudomonadati</taxon>
        <taxon>Pseudomonadota</taxon>
        <taxon>Alphaproteobacteria</taxon>
        <taxon>Hyphomicrobiales</taxon>
        <taxon>Nitrobacteraceae</taxon>
        <taxon>Bradyrhizobium</taxon>
    </lineage>
</organism>
<dbReference type="SMART" id="SM00749">
    <property type="entry name" value="BON"/>
    <property type="match status" value="3"/>
</dbReference>
<dbReference type="RefSeq" id="WP_137478700.1">
    <property type="nucleotide sequence ID" value="NZ_SZZP01000007.1"/>
</dbReference>
<feature type="domain" description="BON" evidence="2">
    <location>
        <begin position="148"/>
        <end position="216"/>
    </location>
</feature>
<feature type="domain" description="BON" evidence="2">
    <location>
        <begin position="77"/>
        <end position="145"/>
    </location>
</feature>
<sequence length="216" mass="23482">MRDKTLRQDIIDEFEFEPSFDGAHVGIAVEDGVVTLTGHVGSYSQKLAAVAAAQRVKGVRGIADEIEVRYPDNPKTDDQQIARRALDLLRWDSTVSQYEITALVSAGWVTLSGTVNWQFERRAAESCIRKLGGVVGVLNHIKLKQRTTSRGVKAKIEAALARHAAVEAGAIRVSVTGGDHVVLEGEVDSWRDRSAAEHAAWSAPGVMSVDDLIVVR</sequence>
<dbReference type="Gene3D" id="3.30.1340.30">
    <property type="match status" value="3"/>
</dbReference>
<comment type="caution">
    <text evidence="3">The sequence shown here is derived from an EMBL/GenBank/DDBJ whole genome shotgun (WGS) entry which is preliminary data.</text>
</comment>
<dbReference type="InterPro" id="IPR051686">
    <property type="entry name" value="Lipoprotein_DolP"/>
</dbReference>
<dbReference type="PANTHER" id="PTHR34606:SF4">
    <property type="entry name" value="OUTER MEMBRANE LIPOPROTEIN DOLP"/>
    <property type="match status" value="1"/>
</dbReference>
<evidence type="ECO:0000256" key="1">
    <source>
        <dbReference type="ARBA" id="ARBA00022729"/>
    </source>
</evidence>
<dbReference type="EMBL" id="SZZP01000007">
    <property type="protein sequence ID" value="TKV81183.1"/>
    <property type="molecule type" value="Genomic_DNA"/>
</dbReference>
<dbReference type="PROSITE" id="PS50914">
    <property type="entry name" value="BON"/>
    <property type="match status" value="3"/>
</dbReference>
<dbReference type="PANTHER" id="PTHR34606">
    <property type="entry name" value="BON DOMAIN-CONTAINING PROTEIN"/>
    <property type="match status" value="1"/>
</dbReference>
<proteinExistence type="predicted"/>
<gene>
    <name evidence="3" type="ORF">FDV58_13725</name>
</gene>
<protein>
    <submittedName>
        <fullName evidence="3">BON domain-containing protein</fullName>
    </submittedName>
</protein>
<dbReference type="Proteomes" id="UP000305095">
    <property type="component" value="Unassembled WGS sequence"/>
</dbReference>
<evidence type="ECO:0000313" key="3">
    <source>
        <dbReference type="EMBL" id="TKV81183.1"/>
    </source>
</evidence>
<name>A0A4U6S2V7_BRAEL</name>
<reference evidence="3 4" key="1">
    <citation type="submission" date="2019-05" db="EMBL/GenBank/DDBJ databases">
        <title>Draft Genome of Bradyrhizobium elkanii strain SEMIA 938, Used in Commercial Inoculants for Lupinus spp. in Brazil.</title>
        <authorList>
            <person name="Hungria M."/>
            <person name="Delamuta J.R.M."/>
            <person name="Ribeiro R.A."/>
            <person name="Nogueira M.A."/>
        </authorList>
    </citation>
    <scope>NUCLEOTIDE SEQUENCE [LARGE SCALE GENOMIC DNA]</scope>
    <source>
        <strain evidence="3 4">Semia 938</strain>
    </source>
</reference>
<keyword evidence="1" id="KW-0732">Signal</keyword>
<dbReference type="AlphaFoldDB" id="A0A4U6S2V7"/>
<evidence type="ECO:0000259" key="2">
    <source>
        <dbReference type="PROSITE" id="PS50914"/>
    </source>
</evidence>
<dbReference type="InterPro" id="IPR007055">
    <property type="entry name" value="BON_dom"/>
</dbReference>
<feature type="domain" description="BON" evidence="2">
    <location>
        <begin position="2"/>
        <end position="70"/>
    </location>
</feature>
<dbReference type="InterPro" id="IPR014004">
    <property type="entry name" value="Transpt-assoc_nodulatn_dom_bac"/>
</dbReference>